<keyword evidence="6" id="KW-1185">Reference proteome</keyword>
<proteinExistence type="predicted"/>
<dbReference type="Pfam" id="PF20446">
    <property type="entry name" value="ABC_N"/>
    <property type="match status" value="1"/>
</dbReference>
<dbReference type="RefSeq" id="WP_017575368.1">
    <property type="nucleotide sequence ID" value="NZ_BMXL01000001.1"/>
</dbReference>
<dbReference type="Proteomes" id="UP000654947">
    <property type="component" value="Unassembled WGS sequence"/>
</dbReference>
<dbReference type="PANTHER" id="PTHR38149:SF1">
    <property type="entry name" value="ATPASE"/>
    <property type="match status" value="1"/>
</dbReference>
<dbReference type="Pfam" id="PF21117">
    <property type="entry name" value="MRB1590_C"/>
    <property type="match status" value="1"/>
</dbReference>
<evidence type="ECO:0000256" key="1">
    <source>
        <dbReference type="SAM" id="MobiDB-lite"/>
    </source>
</evidence>
<dbReference type="AlphaFoldDB" id="A0A919CE65"/>
<dbReference type="InterPro" id="IPR027417">
    <property type="entry name" value="P-loop_NTPase"/>
</dbReference>
<name>A0A919CE65_9ACTN</name>
<comment type="caution">
    <text evidence="5">The sequence shown here is derived from an EMBL/GenBank/DDBJ whole genome shotgun (WGS) entry which is preliminary data.</text>
</comment>
<dbReference type="SUPFAM" id="SSF52540">
    <property type="entry name" value="P-loop containing nucleoside triphosphate hydrolases"/>
    <property type="match status" value="1"/>
</dbReference>
<gene>
    <name evidence="5" type="ORF">GCM10007147_01550</name>
</gene>
<evidence type="ECO:0000259" key="3">
    <source>
        <dbReference type="Pfam" id="PF20446"/>
    </source>
</evidence>
<feature type="domain" description="MRB1590-like C-terminal" evidence="4">
    <location>
        <begin position="478"/>
        <end position="577"/>
    </location>
</feature>
<dbReference type="InterPro" id="IPR046833">
    <property type="entry name" value="ABC_N"/>
</dbReference>
<evidence type="ECO:0000259" key="2">
    <source>
        <dbReference type="Pfam" id="PF09818"/>
    </source>
</evidence>
<evidence type="ECO:0000313" key="6">
    <source>
        <dbReference type="Proteomes" id="UP000654947"/>
    </source>
</evidence>
<evidence type="ECO:0000313" key="5">
    <source>
        <dbReference type="EMBL" id="GHD14956.1"/>
    </source>
</evidence>
<reference evidence="5 6" key="1">
    <citation type="journal article" date="2014" name="Int. J. Syst. Evol. Microbiol.">
        <title>Complete genome sequence of Corynebacterium casei LMG S-19264T (=DSM 44701T), isolated from a smear-ripened cheese.</title>
        <authorList>
            <consortium name="US DOE Joint Genome Institute (JGI-PGF)"/>
            <person name="Walter F."/>
            <person name="Albersmeier A."/>
            <person name="Kalinowski J."/>
            <person name="Ruckert C."/>
        </authorList>
    </citation>
    <scope>NUCLEOTIDE SEQUENCE [LARGE SCALE GENOMIC DNA]</scope>
    <source>
        <strain evidence="5 6">KCTC 19473</strain>
    </source>
</reference>
<dbReference type="EMBL" id="BMXL01000001">
    <property type="protein sequence ID" value="GHD14956.1"/>
    <property type="molecule type" value="Genomic_DNA"/>
</dbReference>
<dbReference type="Pfam" id="PF09818">
    <property type="entry name" value="ABC_ATPase"/>
    <property type="match status" value="1"/>
</dbReference>
<feature type="domain" description="ATPase of the ABC class C-terminal" evidence="2">
    <location>
        <begin position="188"/>
        <end position="456"/>
    </location>
</feature>
<accession>A0A919CE65</accession>
<dbReference type="InterPro" id="IPR049069">
    <property type="entry name" value="MRB1590-like_C"/>
</dbReference>
<organism evidence="5 6">
    <name type="scientific">Nocardiopsis kunsanensis</name>
    <dbReference type="NCBI Taxonomy" id="141693"/>
    <lineage>
        <taxon>Bacteria</taxon>
        <taxon>Bacillati</taxon>
        <taxon>Actinomycetota</taxon>
        <taxon>Actinomycetes</taxon>
        <taxon>Streptosporangiales</taxon>
        <taxon>Nocardiopsidaceae</taxon>
        <taxon>Nocardiopsis</taxon>
    </lineage>
</organism>
<feature type="region of interest" description="Disordered" evidence="1">
    <location>
        <begin position="325"/>
        <end position="347"/>
    </location>
</feature>
<evidence type="ECO:0000259" key="4">
    <source>
        <dbReference type="Pfam" id="PF21117"/>
    </source>
</evidence>
<sequence length="581" mass="63431">MAERHGGGRRHGGGGGGKGRKPEPEPIRGVRDDARLSQELLKMDGASYGRYKSLKGDWDFGDFTLTVQRVQADPFAPPSRIRVLRSDAGIPESAWKDPVRRRATADYLGRRARKQLRGSLLKIDTGGQEVIARSSLQVTEGGGIDLRIGLNMPGHGRRIDGRSAERELCRTLPDLVDDLDWDEIDQKEAVAFADSVADTVALRDQLAGLDLVAFVADGAILPRRSGISDEPMRDGAVPFDSPESLRVSVDLPHRGTITGMGVAEGITLIVGGGFHGKSTLLHALERGVYDHVPGDGRELVVTRPDAVKIRAEEGRGVERTDVSPFVRNLPTGADTSDFRTENASGSTSQAANICEAVESGASTLLVDEDSTATNLMIRDERMQRLVHGDREPLVPFIDLVRPLNREHKVSTVLVMGGSGDYFDVADQVIMLDAYHPHDVTDQASELAHEREDAEFRLPRARVVDPGSVDDSGNKGRSRIKRRDMDVLTFGESDVDVRGVEQFVDPGQIIGAGLALRRLVQGRHLNGERTLREALDSLDQELAEHGVTLLGQDFGGDYTLPRRAEVAAVLNRLRAMRVAEMR</sequence>
<dbReference type="InterPro" id="IPR019195">
    <property type="entry name" value="ABC_ATPase_put"/>
</dbReference>
<feature type="region of interest" description="Disordered" evidence="1">
    <location>
        <begin position="1"/>
        <end position="32"/>
    </location>
</feature>
<dbReference type="PANTHER" id="PTHR38149">
    <property type="entry name" value="ATPASE"/>
    <property type="match status" value="1"/>
</dbReference>
<protein>
    <submittedName>
        <fullName evidence="5">ATPase</fullName>
    </submittedName>
</protein>
<dbReference type="InterPro" id="IPR046834">
    <property type="entry name" value="ABC_ATPase_C"/>
</dbReference>
<feature type="compositionally biased region" description="Basic and acidic residues" evidence="1">
    <location>
        <begin position="20"/>
        <end position="32"/>
    </location>
</feature>
<feature type="domain" description="ATPase of the ABC class N-terminal" evidence="3">
    <location>
        <begin position="35"/>
        <end position="178"/>
    </location>
</feature>